<evidence type="ECO:0000256" key="3">
    <source>
        <dbReference type="ARBA" id="ARBA00022475"/>
    </source>
</evidence>
<gene>
    <name evidence="9" type="ORF">IW256_006989</name>
</gene>
<protein>
    <submittedName>
        <fullName evidence="9">Raffinose/stachyose/melibiose transport system permease protein</fullName>
    </submittedName>
</protein>
<reference evidence="9" key="1">
    <citation type="submission" date="2020-11" db="EMBL/GenBank/DDBJ databases">
        <title>Sequencing the genomes of 1000 actinobacteria strains.</title>
        <authorList>
            <person name="Klenk H.-P."/>
        </authorList>
    </citation>
    <scope>NUCLEOTIDE SEQUENCE</scope>
    <source>
        <strain evidence="9">DSM 43175</strain>
    </source>
</reference>
<sequence>MDREGAVGPHRVPWSFAAPAVLLYGAVLLGPSLAGAAYAFTDWDGLTAPRWTGLANFREFLGEPEGAGVLARTLVLVLLYVVGVNAAGLGLALALNRTLRTRGLLRALFFVPAVVSPLVVAYIWKFVLDADGPLNAGLEAAGLGALARPWLGEPGTALGGIVLVMVWQFSGYHMLLYLAGLQGIQAELREAAAVDGGGPWRVFRHVTLPLLRPVLIIGAALSMITSFMVFDQVMALTGGGPSGGTDTLGTYVYKQAFVTGRYGYSAAVALLLVAVVFLAALPQLRALRRGTG</sequence>
<dbReference type="Pfam" id="PF00528">
    <property type="entry name" value="BPD_transp_1"/>
    <property type="match status" value="1"/>
</dbReference>
<dbReference type="GO" id="GO:0055085">
    <property type="term" value="P:transmembrane transport"/>
    <property type="evidence" value="ECO:0007669"/>
    <property type="project" value="InterPro"/>
</dbReference>
<feature type="transmembrane region" description="Helical" evidence="7">
    <location>
        <begin position="21"/>
        <end position="41"/>
    </location>
</feature>
<feature type="transmembrane region" description="Helical" evidence="7">
    <location>
        <begin position="107"/>
        <end position="124"/>
    </location>
</feature>
<name>A0A931DS86_9ACTN</name>
<evidence type="ECO:0000259" key="8">
    <source>
        <dbReference type="PROSITE" id="PS50928"/>
    </source>
</evidence>
<keyword evidence="6 7" id="KW-0472">Membrane</keyword>
<comment type="similarity">
    <text evidence="7">Belongs to the binding-protein-dependent transport system permease family.</text>
</comment>
<dbReference type="RefSeq" id="WP_197015001.1">
    <property type="nucleotide sequence ID" value="NZ_BAABES010000009.1"/>
</dbReference>
<dbReference type="GO" id="GO:0005886">
    <property type="term" value="C:plasma membrane"/>
    <property type="evidence" value="ECO:0007669"/>
    <property type="project" value="UniProtKB-SubCell"/>
</dbReference>
<dbReference type="Proteomes" id="UP000614047">
    <property type="component" value="Unassembled WGS sequence"/>
</dbReference>
<dbReference type="EMBL" id="JADOUA010000001">
    <property type="protein sequence ID" value="MBG6092876.1"/>
    <property type="molecule type" value="Genomic_DNA"/>
</dbReference>
<organism evidence="9 10">
    <name type="scientific">Actinomadura viridis</name>
    <dbReference type="NCBI Taxonomy" id="58110"/>
    <lineage>
        <taxon>Bacteria</taxon>
        <taxon>Bacillati</taxon>
        <taxon>Actinomycetota</taxon>
        <taxon>Actinomycetes</taxon>
        <taxon>Streptosporangiales</taxon>
        <taxon>Thermomonosporaceae</taxon>
        <taxon>Actinomadura</taxon>
    </lineage>
</organism>
<feature type="transmembrane region" description="Helical" evidence="7">
    <location>
        <begin position="210"/>
        <end position="230"/>
    </location>
</feature>
<keyword evidence="2 7" id="KW-0813">Transport</keyword>
<keyword evidence="4 7" id="KW-0812">Transmembrane</keyword>
<comment type="caution">
    <text evidence="9">The sequence shown here is derived from an EMBL/GenBank/DDBJ whole genome shotgun (WGS) entry which is preliminary data.</text>
</comment>
<feature type="domain" description="ABC transmembrane type-1" evidence="8">
    <location>
        <begin position="70"/>
        <end position="283"/>
    </location>
</feature>
<evidence type="ECO:0000256" key="2">
    <source>
        <dbReference type="ARBA" id="ARBA00022448"/>
    </source>
</evidence>
<evidence type="ECO:0000313" key="9">
    <source>
        <dbReference type="EMBL" id="MBG6092876.1"/>
    </source>
</evidence>
<feature type="transmembrane region" description="Helical" evidence="7">
    <location>
        <begin position="157"/>
        <end position="179"/>
    </location>
</feature>
<dbReference type="Gene3D" id="1.10.3720.10">
    <property type="entry name" value="MetI-like"/>
    <property type="match status" value="1"/>
</dbReference>
<proteinExistence type="inferred from homology"/>
<evidence type="ECO:0000256" key="1">
    <source>
        <dbReference type="ARBA" id="ARBA00004651"/>
    </source>
</evidence>
<evidence type="ECO:0000256" key="4">
    <source>
        <dbReference type="ARBA" id="ARBA00022692"/>
    </source>
</evidence>
<evidence type="ECO:0000256" key="5">
    <source>
        <dbReference type="ARBA" id="ARBA00022989"/>
    </source>
</evidence>
<dbReference type="AlphaFoldDB" id="A0A931DS86"/>
<comment type="subcellular location">
    <subcellularLocation>
        <location evidence="1 7">Cell membrane</location>
        <topology evidence="1 7">Multi-pass membrane protein</topology>
    </subcellularLocation>
</comment>
<accession>A0A931DS86</accession>
<keyword evidence="3" id="KW-1003">Cell membrane</keyword>
<dbReference type="PANTHER" id="PTHR30193">
    <property type="entry name" value="ABC TRANSPORTER PERMEASE PROTEIN"/>
    <property type="match status" value="1"/>
</dbReference>
<keyword evidence="10" id="KW-1185">Reference proteome</keyword>
<dbReference type="PANTHER" id="PTHR30193:SF41">
    <property type="entry name" value="DIACETYLCHITOBIOSE UPTAKE SYSTEM PERMEASE PROTEIN NGCF"/>
    <property type="match status" value="1"/>
</dbReference>
<dbReference type="CDD" id="cd06261">
    <property type="entry name" value="TM_PBP2"/>
    <property type="match status" value="1"/>
</dbReference>
<dbReference type="InterPro" id="IPR035906">
    <property type="entry name" value="MetI-like_sf"/>
</dbReference>
<feature type="transmembrane region" description="Helical" evidence="7">
    <location>
        <begin position="69"/>
        <end position="95"/>
    </location>
</feature>
<dbReference type="PROSITE" id="PS50928">
    <property type="entry name" value="ABC_TM1"/>
    <property type="match status" value="1"/>
</dbReference>
<evidence type="ECO:0000256" key="7">
    <source>
        <dbReference type="RuleBase" id="RU363032"/>
    </source>
</evidence>
<dbReference type="SUPFAM" id="SSF161098">
    <property type="entry name" value="MetI-like"/>
    <property type="match status" value="1"/>
</dbReference>
<keyword evidence="5 7" id="KW-1133">Transmembrane helix</keyword>
<dbReference type="InterPro" id="IPR000515">
    <property type="entry name" value="MetI-like"/>
</dbReference>
<evidence type="ECO:0000256" key="6">
    <source>
        <dbReference type="ARBA" id="ARBA00023136"/>
    </source>
</evidence>
<dbReference type="InterPro" id="IPR051393">
    <property type="entry name" value="ABC_transporter_permease"/>
</dbReference>
<evidence type="ECO:0000313" key="10">
    <source>
        <dbReference type="Proteomes" id="UP000614047"/>
    </source>
</evidence>
<feature type="transmembrane region" description="Helical" evidence="7">
    <location>
        <begin position="262"/>
        <end position="281"/>
    </location>
</feature>